<dbReference type="PROSITE" id="PS50089">
    <property type="entry name" value="ZF_RING_2"/>
    <property type="match status" value="1"/>
</dbReference>
<dbReference type="EMBL" id="CAJNOQ010001219">
    <property type="protein sequence ID" value="CAF0877797.1"/>
    <property type="molecule type" value="Genomic_DNA"/>
</dbReference>
<evidence type="ECO:0000256" key="2">
    <source>
        <dbReference type="ARBA" id="ARBA00022771"/>
    </source>
</evidence>
<dbReference type="EMBL" id="CAJOBC010001219">
    <property type="protein sequence ID" value="CAF3664419.1"/>
    <property type="molecule type" value="Genomic_DNA"/>
</dbReference>
<dbReference type="GO" id="GO:0008270">
    <property type="term" value="F:zinc ion binding"/>
    <property type="evidence" value="ECO:0007669"/>
    <property type="project" value="UniProtKB-KW"/>
</dbReference>
<feature type="domain" description="RING-type" evidence="5">
    <location>
        <begin position="38"/>
        <end position="90"/>
    </location>
</feature>
<keyword evidence="3" id="KW-0862">Zinc</keyword>
<dbReference type="Gene3D" id="3.30.40.10">
    <property type="entry name" value="Zinc/RING finger domain, C3HC4 (zinc finger)"/>
    <property type="match status" value="1"/>
</dbReference>
<dbReference type="SUPFAM" id="SSF57850">
    <property type="entry name" value="RING/U-box"/>
    <property type="match status" value="1"/>
</dbReference>
<dbReference type="Pfam" id="PF13445">
    <property type="entry name" value="zf-RING_UBOX"/>
    <property type="match status" value="1"/>
</dbReference>
<protein>
    <recommendedName>
        <fullName evidence="5">RING-type domain-containing protein</fullName>
    </recommendedName>
</protein>
<comment type="caution">
    <text evidence="6">The sequence shown here is derived from an EMBL/GenBank/DDBJ whole genome shotgun (WGS) entry which is preliminary data.</text>
</comment>
<dbReference type="InterPro" id="IPR001841">
    <property type="entry name" value="Znf_RING"/>
</dbReference>
<accession>A0A813XL40</accession>
<keyword evidence="1" id="KW-0479">Metal-binding</keyword>
<reference evidence="6" key="1">
    <citation type="submission" date="2021-02" db="EMBL/GenBank/DDBJ databases">
        <authorList>
            <person name="Nowell W R."/>
        </authorList>
    </citation>
    <scope>NUCLEOTIDE SEQUENCE</scope>
</reference>
<evidence type="ECO:0000256" key="4">
    <source>
        <dbReference type="PROSITE-ProRule" id="PRU00175"/>
    </source>
</evidence>
<evidence type="ECO:0000313" key="7">
    <source>
        <dbReference type="EMBL" id="CAF3664419.1"/>
    </source>
</evidence>
<evidence type="ECO:0000313" key="6">
    <source>
        <dbReference type="EMBL" id="CAF0877797.1"/>
    </source>
</evidence>
<keyword evidence="8" id="KW-1185">Reference proteome</keyword>
<dbReference type="PROSITE" id="PS00518">
    <property type="entry name" value="ZF_RING_1"/>
    <property type="match status" value="1"/>
</dbReference>
<gene>
    <name evidence="6" type="ORF">GPM918_LOCUS7445</name>
    <name evidence="7" type="ORF">SRO942_LOCUS7445</name>
</gene>
<dbReference type="Proteomes" id="UP000663829">
    <property type="component" value="Unassembled WGS sequence"/>
</dbReference>
<dbReference type="InterPro" id="IPR027370">
    <property type="entry name" value="Znf-RING_euk"/>
</dbReference>
<evidence type="ECO:0000256" key="3">
    <source>
        <dbReference type="ARBA" id="ARBA00022833"/>
    </source>
</evidence>
<name>A0A813XL40_9BILA</name>
<dbReference type="Proteomes" id="UP000681722">
    <property type="component" value="Unassembled WGS sequence"/>
</dbReference>
<sequence>MDIPNRSSKLCGDNPDLSEEVLWSIFTLTTSDLNLFKCQMCHKTYSQPIQLSCNHTFCMNCIQNRLKTSTNYSIGTLHQTDISSIVCTICFKSHKMQSVDYLQENTLLKRLINIHCCDQCHQIKEFKQLDTCIQCYSVLCPQCYKIHHRPDFHTPTPKIYTPITNHPLMFLDIVKFDMLPSDSDNTLKKPSSTTIINGEKKILSKKHFDRSFDHVVKNDLSSTLSLPDLIKHDRRALRSYKIEYTPILNEFQQPQQYSPTTPVTKFINLNDHYRSTYKHIVHCKQRIQELMLCTETLIEFYKQKILKIETNVNLYWDLLKQSILEHRKSTSIKELCKYLICYGCEKRQNISFSSLHDTKDLLRIYLSKNHALESCYQSSVMLLNQIDAPLNTISQLFECEERRTFKIIHKQLSTTLTNYYQIALNIEEKIKSYNEQFISWKNTNIQELQQIKQQWTSIVDISYPELFEKMSLDFIRIKTQDDILLSMLENVKYRTQQQILQRERTLTNYAE</sequence>
<dbReference type="AlphaFoldDB" id="A0A813XL40"/>
<evidence type="ECO:0000256" key="1">
    <source>
        <dbReference type="ARBA" id="ARBA00022723"/>
    </source>
</evidence>
<proteinExistence type="predicted"/>
<organism evidence="6 8">
    <name type="scientific">Didymodactylos carnosus</name>
    <dbReference type="NCBI Taxonomy" id="1234261"/>
    <lineage>
        <taxon>Eukaryota</taxon>
        <taxon>Metazoa</taxon>
        <taxon>Spiralia</taxon>
        <taxon>Gnathifera</taxon>
        <taxon>Rotifera</taxon>
        <taxon>Eurotatoria</taxon>
        <taxon>Bdelloidea</taxon>
        <taxon>Philodinida</taxon>
        <taxon>Philodinidae</taxon>
        <taxon>Didymodactylos</taxon>
    </lineage>
</organism>
<evidence type="ECO:0000259" key="5">
    <source>
        <dbReference type="PROSITE" id="PS50089"/>
    </source>
</evidence>
<dbReference type="InterPro" id="IPR013083">
    <property type="entry name" value="Znf_RING/FYVE/PHD"/>
</dbReference>
<keyword evidence="2 4" id="KW-0863">Zinc-finger</keyword>
<dbReference type="OrthoDB" id="426657at2759"/>
<evidence type="ECO:0000313" key="8">
    <source>
        <dbReference type="Proteomes" id="UP000663829"/>
    </source>
</evidence>
<dbReference type="InterPro" id="IPR017907">
    <property type="entry name" value="Znf_RING_CS"/>
</dbReference>